<feature type="signal peptide" evidence="1">
    <location>
        <begin position="1"/>
        <end position="21"/>
    </location>
</feature>
<dbReference type="PROSITE" id="PS51257">
    <property type="entry name" value="PROKAR_LIPOPROTEIN"/>
    <property type="match status" value="1"/>
</dbReference>
<keyword evidence="1" id="KW-0732">Signal</keyword>
<dbReference type="Gene3D" id="3.30.530.20">
    <property type="match status" value="1"/>
</dbReference>
<organism evidence="3 4">
    <name type="scientific">Candidatus Tanganyikabacteria bacterium</name>
    <dbReference type="NCBI Taxonomy" id="2961651"/>
    <lineage>
        <taxon>Bacteria</taxon>
        <taxon>Bacillati</taxon>
        <taxon>Candidatus Sericytochromatia</taxon>
        <taxon>Candidatus Tanganyikabacteria</taxon>
    </lineage>
</organism>
<dbReference type="InterPro" id="IPR023393">
    <property type="entry name" value="START-like_dom_sf"/>
</dbReference>
<reference evidence="3 4" key="1">
    <citation type="submission" date="2019-03" db="EMBL/GenBank/DDBJ databases">
        <title>Lake Tanganyika Metagenome-Assembled Genomes (MAGs).</title>
        <authorList>
            <person name="Tran P."/>
        </authorList>
    </citation>
    <scope>NUCLEOTIDE SEQUENCE [LARGE SCALE GENOMIC DNA]</scope>
    <source>
        <strain evidence="3">K_DeepCast_65m_m2_236</strain>
    </source>
</reference>
<dbReference type="CDD" id="cd07812">
    <property type="entry name" value="SRPBCC"/>
    <property type="match status" value="1"/>
</dbReference>
<feature type="chain" id="PRO_5036761183" evidence="1">
    <location>
        <begin position="22"/>
        <end position="227"/>
    </location>
</feature>
<protein>
    <submittedName>
        <fullName evidence="3">SRPBCC family protein</fullName>
    </submittedName>
</protein>
<gene>
    <name evidence="3" type="ORF">FJZ00_13220</name>
</gene>
<evidence type="ECO:0000313" key="3">
    <source>
        <dbReference type="EMBL" id="MBM3276107.1"/>
    </source>
</evidence>
<dbReference type="Proteomes" id="UP000703893">
    <property type="component" value="Unassembled WGS sequence"/>
</dbReference>
<dbReference type="InterPro" id="IPR005031">
    <property type="entry name" value="COQ10_START"/>
</dbReference>
<accession>A0A938BKB5</accession>
<evidence type="ECO:0000313" key="4">
    <source>
        <dbReference type="Proteomes" id="UP000703893"/>
    </source>
</evidence>
<evidence type="ECO:0000259" key="2">
    <source>
        <dbReference type="Pfam" id="PF03364"/>
    </source>
</evidence>
<dbReference type="SUPFAM" id="SSF55961">
    <property type="entry name" value="Bet v1-like"/>
    <property type="match status" value="1"/>
</dbReference>
<feature type="domain" description="Coenzyme Q-binding protein COQ10 START" evidence="2">
    <location>
        <begin position="81"/>
        <end position="209"/>
    </location>
</feature>
<proteinExistence type="predicted"/>
<dbReference type="AlphaFoldDB" id="A0A938BKB5"/>
<dbReference type="EMBL" id="VGJX01000863">
    <property type="protein sequence ID" value="MBM3276107.1"/>
    <property type="molecule type" value="Genomic_DNA"/>
</dbReference>
<dbReference type="Pfam" id="PF03364">
    <property type="entry name" value="Polyketide_cyc"/>
    <property type="match status" value="1"/>
</dbReference>
<comment type="caution">
    <text evidence="3">The sequence shown here is derived from an EMBL/GenBank/DDBJ whole genome shotgun (WGS) entry which is preliminary data.</text>
</comment>
<evidence type="ECO:0000256" key="1">
    <source>
        <dbReference type="SAM" id="SignalP"/>
    </source>
</evidence>
<name>A0A938BKB5_9BACT</name>
<sequence>MKYFILPVCVAAALSCLPAWAARPDCCKQKDIVRPGFDESLLEGFEPSKAERQDEARGTVTVRIRDTFRPTMKVIQSETVVAAPVDVMWEVLCDLDAYPRMFDRMARSETTLNAGEWGHNYNEVQYPWPWGKRWVLNVIHNDRPRLVSRFKRLEGTIRELEGRFEVRPAPGGGALLRYGVRMDPGLDFVPAWLLSWATSILVPEILRDFRGEAELRQDRKLISAALR</sequence>